<sequence>MKTILALAAQRKERLAAHPFFSWIRDPRVPAHIKLDIAPIMANFVMNFRDMNLWFIRFAGVSNQFEEVINGNTEEDETHSRLFIEDWRKLHLDEKLGWRASDTLWWLFQAAETEPFRGYAFDFARLAMDDTGDPLLRFAHSEAGEACGNAFFSAICPITAALRQQTQVEYRYFGDYHLQRERGHVIASEGIFDRQELDPVRREKGLALANAMFDIFFGMHDCFHGYARNYVERGIVPQRTRAPLPPMRHKPAGAPAQELAATGRNIQVQRVLEGRKARAARHPFYAWLQASGPLSPLHRLQRFIPMWVMDIMGYRDLNRYALRFKSPASPAERAFNRWVQALETHSALFLNDWDALGMDDALGWSASSTLEFLFLDPGTDVHRSNIARFTKLAIAHESPALRFWLLEALEASGEAFFANTRALAQSIERTTAMRLDYLADRHYLAHPEGEDHPARGHPFKSLPLGEEETQIAIAMVHTVFDAVDRQLTLSHAVATQDFFGIDSASHGITRDTAALGPA</sequence>
<dbReference type="EMBL" id="CP054840">
    <property type="protein sequence ID" value="QKV54436.1"/>
    <property type="molecule type" value="Genomic_DNA"/>
</dbReference>
<dbReference type="AlphaFoldDB" id="A0A6N1X9C8"/>
<organism evidence="1 2">
    <name type="scientific">Comamonas antarctica</name>
    <dbReference type="NCBI Taxonomy" id="2743470"/>
    <lineage>
        <taxon>Bacteria</taxon>
        <taxon>Pseudomonadati</taxon>
        <taxon>Pseudomonadota</taxon>
        <taxon>Betaproteobacteria</taxon>
        <taxon>Burkholderiales</taxon>
        <taxon>Comamonadaceae</taxon>
        <taxon>Comamonas</taxon>
    </lineage>
</organism>
<proteinExistence type="predicted"/>
<evidence type="ECO:0000313" key="2">
    <source>
        <dbReference type="Proteomes" id="UP000509579"/>
    </source>
</evidence>
<dbReference type="KEGG" id="aant:HUK68_16810"/>
<protein>
    <submittedName>
        <fullName evidence="1">Uncharacterized protein</fullName>
    </submittedName>
</protein>
<dbReference type="InterPro" id="IPR016084">
    <property type="entry name" value="Haem_Oase-like_multi-hlx"/>
</dbReference>
<name>A0A6N1X9C8_9BURK</name>
<dbReference type="Proteomes" id="UP000509579">
    <property type="component" value="Chromosome"/>
</dbReference>
<accession>A0A6N1X9C8</accession>
<dbReference type="Gene3D" id="1.20.910.10">
    <property type="entry name" value="Heme oxygenase-like"/>
    <property type="match status" value="1"/>
</dbReference>
<dbReference type="RefSeq" id="WP_175505236.1">
    <property type="nucleotide sequence ID" value="NZ_CAURQT010000005.1"/>
</dbReference>
<gene>
    <name evidence="1" type="ORF">HUK68_16810</name>
</gene>
<evidence type="ECO:0000313" key="1">
    <source>
        <dbReference type="EMBL" id="QKV54436.1"/>
    </source>
</evidence>
<keyword evidence="2" id="KW-1185">Reference proteome</keyword>
<reference evidence="1 2" key="1">
    <citation type="submission" date="2020-06" db="EMBL/GenBank/DDBJ databases">
        <title>Acidovorax antarctica sp. nov., isolated from Corinth ice sheet soil, Antarctic Fields Peninsula.</title>
        <authorList>
            <person name="Xu Q."/>
            <person name="Peng F."/>
        </authorList>
    </citation>
    <scope>NUCLEOTIDE SEQUENCE [LARGE SCALE GENOMIC DNA]</scope>
    <source>
        <strain evidence="1 2">16-35-5</strain>
    </source>
</reference>